<evidence type="ECO:0000256" key="2">
    <source>
        <dbReference type="ARBA" id="ARBA00022723"/>
    </source>
</evidence>
<accession>A0A0B0ED86</accession>
<evidence type="ECO:0000313" key="7">
    <source>
        <dbReference type="Proteomes" id="UP000030652"/>
    </source>
</evidence>
<dbReference type="InterPro" id="IPR051453">
    <property type="entry name" value="MBL_Glyoxalase_II"/>
</dbReference>
<dbReference type="PATRIC" id="fig|237368.3.peg.3891"/>
<keyword evidence="4" id="KW-0862">Zinc</keyword>
<proteinExistence type="predicted"/>
<comment type="cofactor">
    <cofactor evidence="1">
        <name>Zn(2+)</name>
        <dbReference type="ChEBI" id="CHEBI:29105"/>
    </cofactor>
</comment>
<dbReference type="PANTHER" id="PTHR46233">
    <property type="entry name" value="HYDROXYACYLGLUTATHIONE HYDROLASE GLOC"/>
    <property type="match status" value="1"/>
</dbReference>
<feature type="domain" description="Metallo-beta-lactamase" evidence="5">
    <location>
        <begin position="16"/>
        <end position="172"/>
    </location>
</feature>
<protein>
    <submittedName>
        <fullName evidence="6">Hydroxyacylglutathione hydrolase (Glyoxylase II)</fullName>
        <ecNumber evidence="6">3.1.2.6</ecNumber>
    </submittedName>
</protein>
<keyword evidence="3 6" id="KW-0378">Hydrolase</keyword>
<sequence>MMTSFIFRRFTVGGYGINGFLVADPETRIGVFIDPGGFSVEIEDFIREQKIQLNSLFFTHGHWDHTEGMPDFNSRYKTESYAGQGEIQDAKYQLQGGEMIEVGNLKFQAISIQGHTPHGISFYGHGCVFTGDALMCGSIGGTISSKAAQCQIDHIRKRIFTLPDETLVFPAHGPMTTVGIEKNSNPFF</sequence>
<evidence type="ECO:0000313" key="6">
    <source>
        <dbReference type="EMBL" id="KHE90654.1"/>
    </source>
</evidence>
<dbReference type="GO" id="GO:0046872">
    <property type="term" value="F:metal ion binding"/>
    <property type="evidence" value="ECO:0007669"/>
    <property type="project" value="UniProtKB-KW"/>
</dbReference>
<dbReference type="InterPro" id="IPR001279">
    <property type="entry name" value="Metallo-B-lactamas"/>
</dbReference>
<evidence type="ECO:0000256" key="3">
    <source>
        <dbReference type="ARBA" id="ARBA00022801"/>
    </source>
</evidence>
<dbReference type="eggNOG" id="COG0491">
    <property type="taxonomic scope" value="Bacteria"/>
</dbReference>
<dbReference type="PANTHER" id="PTHR46233:SF3">
    <property type="entry name" value="HYDROXYACYLGLUTATHIONE HYDROLASE GLOC"/>
    <property type="match status" value="1"/>
</dbReference>
<gene>
    <name evidence="6" type="primary">hagH_2</name>
    <name evidence="6" type="ORF">SCABRO_03610</name>
</gene>
<dbReference type="EMBL" id="JRYO01000250">
    <property type="protein sequence ID" value="KHE90654.1"/>
    <property type="molecule type" value="Genomic_DNA"/>
</dbReference>
<evidence type="ECO:0000259" key="5">
    <source>
        <dbReference type="SMART" id="SM00849"/>
    </source>
</evidence>
<evidence type="ECO:0000256" key="1">
    <source>
        <dbReference type="ARBA" id="ARBA00001947"/>
    </source>
</evidence>
<dbReference type="GO" id="GO:0004416">
    <property type="term" value="F:hydroxyacylglutathione hydrolase activity"/>
    <property type="evidence" value="ECO:0007669"/>
    <property type="project" value="UniProtKB-EC"/>
</dbReference>
<dbReference type="InterPro" id="IPR036866">
    <property type="entry name" value="RibonucZ/Hydroxyglut_hydro"/>
</dbReference>
<dbReference type="SMART" id="SM00849">
    <property type="entry name" value="Lactamase_B"/>
    <property type="match status" value="1"/>
</dbReference>
<name>A0A0B0ED86_9BACT</name>
<dbReference type="Gene3D" id="3.60.15.10">
    <property type="entry name" value="Ribonuclease Z/Hydroxyacylglutathione hydrolase-like"/>
    <property type="match status" value="1"/>
</dbReference>
<dbReference type="Proteomes" id="UP000030652">
    <property type="component" value="Unassembled WGS sequence"/>
</dbReference>
<reference evidence="6 7" key="1">
    <citation type="submission" date="2014-10" db="EMBL/GenBank/DDBJ databases">
        <title>Draft genome of anammox bacterium scalindua brodae, obtained using differential coverage binning of sequence data from two enrichment reactors.</title>
        <authorList>
            <person name="Speth D.R."/>
            <person name="Russ L."/>
            <person name="Kartal B."/>
            <person name="Op den Camp H.J."/>
            <person name="Dutilh B.E."/>
            <person name="Jetten M.S."/>
        </authorList>
    </citation>
    <scope>NUCLEOTIDE SEQUENCE [LARGE SCALE GENOMIC DNA]</scope>
    <source>
        <strain evidence="6">RU1</strain>
    </source>
</reference>
<keyword evidence="2" id="KW-0479">Metal-binding</keyword>
<dbReference type="SUPFAM" id="SSF56281">
    <property type="entry name" value="Metallo-hydrolase/oxidoreductase"/>
    <property type="match status" value="1"/>
</dbReference>
<dbReference type="Pfam" id="PF00753">
    <property type="entry name" value="Lactamase_B"/>
    <property type="match status" value="1"/>
</dbReference>
<comment type="caution">
    <text evidence="6">The sequence shown here is derived from an EMBL/GenBank/DDBJ whole genome shotgun (WGS) entry which is preliminary data.</text>
</comment>
<dbReference type="EC" id="3.1.2.6" evidence="6"/>
<organism evidence="6 7">
    <name type="scientific">Candidatus Scalindua brodae</name>
    <dbReference type="NCBI Taxonomy" id="237368"/>
    <lineage>
        <taxon>Bacteria</taxon>
        <taxon>Pseudomonadati</taxon>
        <taxon>Planctomycetota</taxon>
        <taxon>Candidatus Brocadiia</taxon>
        <taxon>Candidatus Brocadiales</taxon>
        <taxon>Candidatus Scalinduaceae</taxon>
        <taxon>Candidatus Scalindua</taxon>
    </lineage>
</organism>
<evidence type="ECO:0000256" key="4">
    <source>
        <dbReference type="ARBA" id="ARBA00022833"/>
    </source>
</evidence>
<dbReference type="AlphaFoldDB" id="A0A0B0ED86"/>